<dbReference type="RefSeq" id="WP_111345384.1">
    <property type="nucleotide sequence ID" value="NZ_QLII01000001.1"/>
</dbReference>
<comment type="caution">
    <text evidence="1">The sequence shown here is derived from an EMBL/GenBank/DDBJ whole genome shotgun (WGS) entry which is preliminary data.</text>
</comment>
<organism evidence="1 2">
    <name type="scientific">Spirosoma telluris</name>
    <dbReference type="NCBI Taxonomy" id="2183553"/>
    <lineage>
        <taxon>Bacteria</taxon>
        <taxon>Pseudomonadati</taxon>
        <taxon>Bacteroidota</taxon>
        <taxon>Cytophagia</taxon>
        <taxon>Cytophagales</taxon>
        <taxon>Cytophagaceae</taxon>
        <taxon>Spirosoma</taxon>
    </lineage>
</organism>
<name>A0A327NQ51_9BACT</name>
<protein>
    <recommendedName>
        <fullName evidence="3">Lipoprotein</fullName>
    </recommendedName>
</protein>
<dbReference type="AlphaFoldDB" id="A0A327NQ51"/>
<gene>
    <name evidence="1" type="ORF">HMF3257_21645</name>
</gene>
<dbReference type="EMBL" id="QLII01000001">
    <property type="protein sequence ID" value="RAI76136.1"/>
    <property type="molecule type" value="Genomic_DNA"/>
</dbReference>
<dbReference type="PROSITE" id="PS51257">
    <property type="entry name" value="PROKAR_LIPOPROTEIN"/>
    <property type="match status" value="1"/>
</dbReference>
<evidence type="ECO:0000313" key="1">
    <source>
        <dbReference type="EMBL" id="RAI76136.1"/>
    </source>
</evidence>
<reference evidence="1 2" key="1">
    <citation type="submission" date="2018-06" db="EMBL/GenBank/DDBJ databases">
        <title>Spirosoma sp. HMF3257 Genome sequencing and assembly.</title>
        <authorList>
            <person name="Kang H."/>
            <person name="Cha I."/>
            <person name="Kim H."/>
            <person name="Kang J."/>
            <person name="Joh K."/>
        </authorList>
    </citation>
    <scope>NUCLEOTIDE SEQUENCE [LARGE SCALE GENOMIC DNA]</scope>
    <source>
        <strain evidence="1 2">HMF3257</strain>
    </source>
</reference>
<proteinExistence type="predicted"/>
<dbReference type="OrthoDB" id="965001at2"/>
<sequence length="107" mass="11695">MRQVLTSLGLLILMLGCKKDAGVEPGEVEATLTGYVIADYWSKGCSTGGLAIKVGNASYVINNSLSSEYEQANSWPIGVWVRYESAPPDNCGQWTNRINILSIRKKQ</sequence>
<dbReference type="Proteomes" id="UP000249016">
    <property type="component" value="Unassembled WGS sequence"/>
</dbReference>
<evidence type="ECO:0008006" key="3">
    <source>
        <dbReference type="Google" id="ProtNLM"/>
    </source>
</evidence>
<evidence type="ECO:0000313" key="2">
    <source>
        <dbReference type="Proteomes" id="UP000249016"/>
    </source>
</evidence>
<accession>A0A327NQ51</accession>
<keyword evidence="2" id="KW-1185">Reference proteome</keyword>